<sequence>MPSSVAKHTIPPFYACYFLRSLASPGTTYIGSTPAPPRRKRQHNGDLTQGAYKTARARPWEMECIVYGFSSKIAALQLEWAWAKPHLSRHLKFLAVEHSADGVTSDTAVWVGMPLFPSTSMTPGQTRWGKPKRRMARPPSTPNARLLAMRALLRSEPFCGWGLKLAFFTEWSWLAYQRLEAANQAPSSISAPHSTTRLQLERFSRSGKPLHPLYPMVVCDFAGVDGKRIPLVHVSPQHRIDAGVADQPIKKRLNSSKKHLDTEETPQWSETLPRSANLKGLDACVQDFTSFPSPQPPPLSTDLTKKVKRVTKASKEAAIGQSAVEDEEAEKEAEDEDASAEGATTAISPAEAGSASALVLHRMRFDDLDVEESEWRRFEQAISAHLSSSSNKAAGGSMSDFMQTCVQRYIAAQDARTINDAVPAPTAPCAICDESIDLTRQLDFVLCPSPPRSTLPNATVTTSSVAEAGSMHIDDQSCSSVYHLSCLASSFLQQRDSGEGANSSMNTVLPTHGVCPHHAGEQKETALWSDVVRAMYRRSERFERLLQLLIRSGRTLTEHLNPPEVEATAKIAKTGKSKGRAKAAIEDESQVDLDAEQAEQGKTVKKAKATAGRKRRQPAVGVAEEALDSISEAQVSETSTVEEKKAKRKAPRKAKTVDPTDVIDLT</sequence>
<dbReference type="GO" id="GO:0017108">
    <property type="term" value="F:5'-flap endonuclease activity"/>
    <property type="evidence" value="ECO:0007669"/>
    <property type="project" value="InterPro"/>
</dbReference>
<dbReference type="SUPFAM" id="SSF82771">
    <property type="entry name" value="GIY-YIG endonuclease"/>
    <property type="match status" value="1"/>
</dbReference>
<evidence type="ECO:0000256" key="8">
    <source>
        <dbReference type="HAMAP-Rule" id="MF_03100"/>
    </source>
</evidence>
<dbReference type="InterPro" id="IPR050381">
    <property type="entry name" value="SLX1_endonuclease"/>
</dbReference>
<dbReference type="PROSITE" id="PS50164">
    <property type="entry name" value="GIY_YIG"/>
    <property type="match status" value="1"/>
</dbReference>
<evidence type="ECO:0000313" key="12">
    <source>
        <dbReference type="Proteomes" id="UP000324022"/>
    </source>
</evidence>
<dbReference type="GO" id="GO:0000724">
    <property type="term" value="P:double-strand break repair via homologous recombination"/>
    <property type="evidence" value="ECO:0007669"/>
    <property type="project" value="TreeGrafter"/>
</dbReference>
<dbReference type="InterPro" id="IPR000305">
    <property type="entry name" value="GIY-YIG_endonuc"/>
</dbReference>
<evidence type="ECO:0000256" key="7">
    <source>
        <dbReference type="ARBA" id="ARBA00023242"/>
    </source>
</evidence>
<keyword evidence="1 8" id="KW-0540">Nuclease</keyword>
<dbReference type="Gene3D" id="3.30.40.10">
    <property type="entry name" value="Zinc/RING finger domain, C3HC4 (zinc finger)"/>
    <property type="match status" value="1"/>
</dbReference>
<dbReference type="OrthoDB" id="24645at2759"/>
<comment type="subunit">
    <text evidence="8">Forms a heterodimer with SLX4.</text>
</comment>
<feature type="region of interest" description="Disordered" evidence="9">
    <location>
        <begin position="121"/>
        <end position="140"/>
    </location>
</feature>
<dbReference type="AlphaFoldDB" id="A0A5C3DXJ1"/>
<evidence type="ECO:0000256" key="4">
    <source>
        <dbReference type="ARBA" id="ARBA00022801"/>
    </source>
</evidence>
<dbReference type="Gene3D" id="3.40.1440.10">
    <property type="entry name" value="GIY-YIG endonuclease"/>
    <property type="match status" value="1"/>
</dbReference>
<dbReference type="HAMAP" id="MF_03100">
    <property type="entry name" value="Endonuc_su_Slx1"/>
    <property type="match status" value="1"/>
</dbReference>
<evidence type="ECO:0000256" key="9">
    <source>
        <dbReference type="SAM" id="MobiDB-lite"/>
    </source>
</evidence>
<comment type="cofactor">
    <cofactor evidence="8">
        <name>a divalent metal cation</name>
        <dbReference type="ChEBI" id="CHEBI:60240"/>
    </cofactor>
</comment>
<dbReference type="GO" id="GO:0033557">
    <property type="term" value="C:Slx1-Slx4 complex"/>
    <property type="evidence" value="ECO:0007669"/>
    <property type="project" value="UniProtKB-UniRule"/>
</dbReference>
<feature type="region of interest" description="Disordered" evidence="9">
    <location>
        <begin position="243"/>
        <end position="273"/>
    </location>
</feature>
<name>A0A5C3DXJ1_9BASI</name>
<accession>A0A5C3DXJ1</accession>
<protein>
    <submittedName>
        <fullName evidence="11">Probable Structure-specific endonuclease subunit SLX1</fullName>
    </submittedName>
</protein>
<evidence type="ECO:0000256" key="2">
    <source>
        <dbReference type="ARBA" id="ARBA00022759"/>
    </source>
</evidence>
<dbReference type="PANTHER" id="PTHR20208:SF10">
    <property type="entry name" value="STRUCTURE-SPECIFIC ENDONUCLEASE SUBUNIT SLX1"/>
    <property type="match status" value="1"/>
</dbReference>
<dbReference type="InterPro" id="IPR013083">
    <property type="entry name" value="Znf_RING/FYVE/PHD"/>
</dbReference>
<keyword evidence="3 8" id="KW-0227">DNA damage</keyword>
<evidence type="ECO:0000256" key="5">
    <source>
        <dbReference type="ARBA" id="ARBA00023172"/>
    </source>
</evidence>
<evidence type="ECO:0000259" key="10">
    <source>
        <dbReference type="PROSITE" id="PS50164"/>
    </source>
</evidence>
<keyword evidence="12" id="KW-1185">Reference proteome</keyword>
<dbReference type="PANTHER" id="PTHR20208">
    <property type="entry name" value="STRUCTURE-SPECIFIC ENDONUCLEASE SUBUNIT SLX1"/>
    <property type="match status" value="1"/>
</dbReference>
<reference evidence="11 12" key="1">
    <citation type="submission" date="2018-03" db="EMBL/GenBank/DDBJ databases">
        <authorList>
            <person name="Guldener U."/>
        </authorList>
    </citation>
    <scope>NUCLEOTIDE SEQUENCE [LARGE SCALE GENOMIC DNA]</scope>
    <source>
        <strain evidence="11 12">NBRC100155</strain>
    </source>
</reference>
<dbReference type="Proteomes" id="UP000324022">
    <property type="component" value="Unassembled WGS sequence"/>
</dbReference>
<feature type="region of interest" description="Disordered" evidence="9">
    <location>
        <begin position="315"/>
        <end position="350"/>
    </location>
</feature>
<comment type="similarity">
    <text evidence="8">Belongs to the SLX1 family.</text>
</comment>
<keyword evidence="7 8" id="KW-0539">Nucleus</keyword>
<feature type="compositionally biased region" description="Basic residues" evidence="9">
    <location>
        <begin position="603"/>
        <end position="617"/>
    </location>
</feature>
<comment type="caution">
    <text evidence="8">Lacks conserved residue(s) required for the propagation of feature annotation.</text>
</comment>
<feature type="domain" description="GIY-YIG" evidence="10">
    <location>
        <begin position="12"/>
        <end position="92"/>
    </location>
</feature>
<evidence type="ECO:0000256" key="3">
    <source>
        <dbReference type="ARBA" id="ARBA00022763"/>
    </source>
</evidence>
<comment type="subcellular location">
    <subcellularLocation>
        <location evidence="8">Nucleus</location>
    </subcellularLocation>
</comment>
<dbReference type="EMBL" id="OOIN01000003">
    <property type="protein sequence ID" value="SPO22057.1"/>
    <property type="molecule type" value="Genomic_DNA"/>
</dbReference>
<gene>
    <name evidence="11" type="ORF">UTRI_02059_B</name>
</gene>
<dbReference type="FunFam" id="3.40.1440.10:FF:000006">
    <property type="entry name" value="Structure-specific endonuclease subunit SLX1"/>
    <property type="match status" value="1"/>
</dbReference>
<keyword evidence="2 8" id="KW-0255">Endonuclease</keyword>
<dbReference type="GO" id="GO:0008821">
    <property type="term" value="F:crossover junction DNA endonuclease activity"/>
    <property type="evidence" value="ECO:0007669"/>
    <property type="project" value="TreeGrafter"/>
</dbReference>
<keyword evidence="5 8" id="KW-0233">DNA recombination</keyword>
<feature type="region of interest" description="Disordered" evidence="9">
    <location>
        <begin position="592"/>
        <end position="666"/>
    </location>
</feature>
<dbReference type="InterPro" id="IPR027520">
    <property type="entry name" value="Slx1"/>
</dbReference>
<evidence type="ECO:0000256" key="6">
    <source>
        <dbReference type="ARBA" id="ARBA00023204"/>
    </source>
</evidence>
<keyword evidence="6 8" id="KW-0234">DNA repair</keyword>
<keyword evidence="4 8" id="KW-0378">Hydrolase</keyword>
<evidence type="ECO:0000313" key="11">
    <source>
        <dbReference type="EMBL" id="SPO22057.1"/>
    </source>
</evidence>
<dbReference type="CDD" id="cd10455">
    <property type="entry name" value="GIY-YIG_SLX1"/>
    <property type="match status" value="1"/>
</dbReference>
<proteinExistence type="inferred from homology"/>
<organism evidence="11 12">
    <name type="scientific">Ustilago trichophora</name>
    <dbReference type="NCBI Taxonomy" id="86804"/>
    <lineage>
        <taxon>Eukaryota</taxon>
        <taxon>Fungi</taxon>
        <taxon>Dikarya</taxon>
        <taxon>Basidiomycota</taxon>
        <taxon>Ustilaginomycotina</taxon>
        <taxon>Ustilaginomycetes</taxon>
        <taxon>Ustilaginales</taxon>
        <taxon>Ustilaginaceae</taxon>
        <taxon>Ustilago</taxon>
    </lineage>
</organism>
<dbReference type="InterPro" id="IPR035901">
    <property type="entry name" value="GIY-YIG_endonuc_sf"/>
</dbReference>
<feature type="compositionally biased region" description="Acidic residues" evidence="9">
    <location>
        <begin position="324"/>
        <end position="339"/>
    </location>
</feature>
<dbReference type="Pfam" id="PF01541">
    <property type="entry name" value="GIY-YIG"/>
    <property type="match status" value="1"/>
</dbReference>
<feature type="region of interest" description="Disordered" evidence="9">
    <location>
        <begin position="30"/>
        <end position="49"/>
    </location>
</feature>
<evidence type="ECO:0000256" key="1">
    <source>
        <dbReference type="ARBA" id="ARBA00022722"/>
    </source>
</evidence>
<comment type="function">
    <text evidence="8">Catalytic subunit of the SLX1-SLX4 structure-specific endonuclease that resolves DNA secondary structures generated during DNA repair and recombination. Has endonuclease activity towards branched DNA substrates, introducing single-strand cuts in duplex DNA close to junctions with ss-DNA.</text>
</comment>